<name>A0ABW4SZV2_9ACTN</name>
<proteinExistence type="predicted"/>
<keyword evidence="2" id="KW-1185">Reference proteome</keyword>
<dbReference type="Pfam" id="PF19866">
    <property type="entry name" value="DUF6339"/>
    <property type="match status" value="1"/>
</dbReference>
<evidence type="ECO:0000313" key="2">
    <source>
        <dbReference type="Proteomes" id="UP001597368"/>
    </source>
</evidence>
<dbReference type="RefSeq" id="WP_379575285.1">
    <property type="nucleotide sequence ID" value="NZ_JBHUFV010000040.1"/>
</dbReference>
<evidence type="ECO:0000313" key="1">
    <source>
        <dbReference type="EMBL" id="MFD1935163.1"/>
    </source>
</evidence>
<accession>A0ABW4SZV2</accession>
<gene>
    <name evidence="1" type="ORF">ACFSKW_27185</name>
</gene>
<comment type="caution">
    <text evidence="1">The sequence shown here is derived from an EMBL/GenBank/DDBJ whole genome shotgun (WGS) entry which is preliminary data.</text>
</comment>
<dbReference type="EMBL" id="JBHUFV010000040">
    <property type="protein sequence ID" value="MFD1935163.1"/>
    <property type="molecule type" value="Genomic_DNA"/>
</dbReference>
<dbReference type="Proteomes" id="UP001597368">
    <property type="component" value="Unassembled WGS sequence"/>
</dbReference>
<organism evidence="1 2">
    <name type="scientific">Nonomuraea mangrovi</name>
    <dbReference type="NCBI Taxonomy" id="2316207"/>
    <lineage>
        <taxon>Bacteria</taxon>
        <taxon>Bacillati</taxon>
        <taxon>Actinomycetota</taxon>
        <taxon>Actinomycetes</taxon>
        <taxon>Streptosporangiales</taxon>
        <taxon>Streptosporangiaceae</taxon>
        <taxon>Nonomuraea</taxon>
    </lineage>
</organism>
<reference evidence="2" key="1">
    <citation type="journal article" date="2019" name="Int. J. Syst. Evol. Microbiol.">
        <title>The Global Catalogue of Microorganisms (GCM) 10K type strain sequencing project: providing services to taxonomists for standard genome sequencing and annotation.</title>
        <authorList>
            <consortium name="The Broad Institute Genomics Platform"/>
            <consortium name="The Broad Institute Genome Sequencing Center for Infectious Disease"/>
            <person name="Wu L."/>
            <person name="Ma J."/>
        </authorList>
    </citation>
    <scope>NUCLEOTIDE SEQUENCE [LARGE SCALE GENOMIC DNA]</scope>
    <source>
        <strain evidence="2">ICMP 6774ER</strain>
    </source>
</reference>
<dbReference type="InterPro" id="IPR045920">
    <property type="entry name" value="DUF6339"/>
</dbReference>
<sequence>MTTPNVPARFALLPDSAVMQHLTLGVRTGSERLPQAALARACMPLDEASRWDTAQTRRLIDEAMRRFDEMVTDADAWLAPRLHAALRLTRREAAESGLWNFLALRLAPDYVFWRHPGRPTAEKPTSEVNSARFHGPFHTQTFARLWWAAELFRDGDDYRPVEVACGNQDMLHTALRLEIIHHRPTAQAIVQMLNQQTIRTGREVNALAKAVNAAGSTLLYEVLAQDEVSDADAYRAWIDDIDTVFVPYDSLPEGPDDVGVPGSAVDALIPLLEKLYAEAPVRGREQNSVALVTGSSEESFDL</sequence>
<protein>
    <submittedName>
        <fullName evidence="1">DUF6339 family protein</fullName>
    </submittedName>
</protein>